<dbReference type="Proteomes" id="UP001059596">
    <property type="component" value="Unassembled WGS sequence"/>
</dbReference>
<dbReference type="EMBL" id="JAMKOV010000002">
    <property type="protein sequence ID" value="KAI8043499.1"/>
    <property type="molecule type" value="Genomic_DNA"/>
</dbReference>
<sequence length="348" mass="39392">MNLVALIILCFFSFVQNEYVRPSFQVLIRRRNSLGVLEDGHCYGNIIQSRLVLTAASCLLSATETSNQRKLLKSEEIAISFKDEDLNELIYFAGGFAIYPEFNVKSLNNDIAILNLSKQLPLSERSDIQWILVADYDLKDSPLEDGVESYAWKDSDGENVYPGYGVIHESNLVGIISYGLSSKNNNESVVENGIPNRFTPLNPYLSWIYAILQNAEIADMNNNNYSASLPYHQRKSADIVNEFSESNAEPNAIEEFIDPNAEYFPEAEDPIIAEIETDAEDLTSNAETYTENLETETTAADQFNENIESEKGYYINAANMCKANGIFTWIVLLNFIYIKYHLSNYLYI</sequence>
<reference evidence="3" key="1">
    <citation type="journal article" date="2023" name="Genome Biol. Evol.">
        <title>Long-read-based Genome Assembly of Drosophila gunungcola Reveals Fewer Chemosensory Genes in Flower-breeding Species.</title>
        <authorList>
            <person name="Negi A."/>
            <person name="Liao B.Y."/>
            <person name="Yeh S.D."/>
        </authorList>
    </citation>
    <scope>NUCLEOTIDE SEQUENCE</scope>
    <source>
        <strain evidence="3">Sukarami</strain>
    </source>
</reference>
<dbReference type="PANTHER" id="PTHR24260:SF136">
    <property type="entry name" value="GH08193P-RELATED"/>
    <property type="match status" value="1"/>
</dbReference>
<evidence type="ECO:0000313" key="3">
    <source>
        <dbReference type="EMBL" id="KAI8043499.1"/>
    </source>
</evidence>
<dbReference type="OrthoDB" id="10059102at2759"/>
<keyword evidence="1" id="KW-0732">Signal</keyword>
<accession>A0A9P9YVL9</accession>
<protein>
    <recommendedName>
        <fullName evidence="2">Peptidase S1 domain-containing protein</fullName>
    </recommendedName>
</protein>
<dbReference type="InterPro" id="IPR009003">
    <property type="entry name" value="Peptidase_S1_PA"/>
</dbReference>
<feature type="domain" description="Peptidase S1" evidence="2">
    <location>
        <begin position="25"/>
        <end position="135"/>
    </location>
</feature>
<organism evidence="3 4">
    <name type="scientific">Drosophila gunungcola</name>
    <name type="common">fruit fly</name>
    <dbReference type="NCBI Taxonomy" id="103775"/>
    <lineage>
        <taxon>Eukaryota</taxon>
        <taxon>Metazoa</taxon>
        <taxon>Ecdysozoa</taxon>
        <taxon>Arthropoda</taxon>
        <taxon>Hexapoda</taxon>
        <taxon>Insecta</taxon>
        <taxon>Pterygota</taxon>
        <taxon>Neoptera</taxon>
        <taxon>Endopterygota</taxon>
        <taxon>Diptera</taxon>
        <taxon>Brachycera</taxon>
        <taxon>Muscomorpha</taxon>
        <taxon>Ephydroidea</taxon>
        <taxon>Drosophilidae</taxon>
        <taxon>Drosophila</taxon>
        <taxon>Sophophora</taxon>
    </lineage>
</organism>
<dbReference type="InterPro" id="IPR051333">
    <property type="entry name" value="CLIP_Serine_Protease"/>
</dbReference>
<evidence type="ECO:0000313" key="4">
    <source>
        <dbReference type="Proteomes" id="UP001059596"/>
    </source>
</evidence>
<dbReference type="PANTHER" id="PTHR24260">
    <property type="match status" value="1"/>
</dbReference>
<dbReference type="Gene3D" id="2.40.10.10">
    <property type="entry name" value="Trypsin-like serine proteases"/>
    <property type="match status" value="1"/>
</dbReference>
<evidence type="ECO:0000256" key="1">
    <source>
        <dbReference type="SAM" id="SignalP"/>
    </source>
</evidence>
<dbReference type="InterPro" id="IPR043504">
    <property type="entry name" value="Peptidase_S1_PA_chymotrypsin"/>
</dbReference>
<dbReference type="GO" id="GO:0004252">
    <property type="term" value="F:serine-type endopeptidase activity"/>
    <property type="evidence" value="ECO:0007669"/>
    <property type="project" value="InterPro"/>
</dbReference>
<feature type="chain" id="PRO_5040504095" description="Peptidase S1 domain-containing protein" evidence="1">
    <location>
        <begin position="18"/>
        <end position="348"/>
    </location>
</feature>
<keyword evidence="4" id="KW-1185">Reference proteome</keyword>
<dbReference type="AlphaFoldDB" id="A0A9P9YVL9"/>
<dbReference type="InterPro" id="IPR001254">
    <property type="entry name" value="Trypsin_dom"/>
</dbReference>
<comment type="caution">
    <text evidence="3">The sequence shown here is derived from an EMBL/GenBank/DDBJ whole genome shotgun (WGS) entry which is preliminary data.</text>
</comment>
<feature type="signal peptide" evidence="1">
    <location>
        <begin position="1"/>
        <end position="17"/>
    </location>
</feature>
<evidence type="ECO:0000259" key="2">
    <source>
        <dbReference type="Pfam" id="PF00089"/>
    </source>
</evidence>
<proteinExistence type="predicted"/>
<name>A0A9P9YVL9_9MUSC</name>
<dbReference type="GO" id="GO:0006508">
    <property type="term" value="P:proteolysis"/>
    <property type="evidence" value="ECO:0007669"/>
    <property type="project" value="InterPro"/>
</dbReference>
<dbReference type="SUPFAM" id="SSF50494">
    <property type="entry name" value="Trypsin-like serine proteases"/>
    <property type="match status" value="1"/>
</dbReference>
<gene>
    <name evidence="3" type="ORF">M5D96_004831</name>
</gene>
<dbReference type="Pfam" id="PF00089">
    <property type="entry name" value="Trypsin"/>
    <property type="match status" value="1"/>
</dbReference>